<evidence type="ECO:0000256" key="3">
    <source>
        <dbReference type="PROSITE-ProRule" id="PRU00657"/>
    </source>
</evidence>
<dbReference type="GO" id="GO:0003723">
    <property type="term" value="F:RNA binding"/>
    <property type="evidence" value="ECO:0007669"/>
    <property type="project" value="UniProtKB-UniRule"/>
</dbReference>
<dbReference type="Pfam" id="PF00271">
    <property type="entry name" value="Helicase_C"/>
    <property type="match status" value="1"/>
</dbReference>
<gene>
    <name evidence="7" type="ORF">POCTA_138.1.T1220066</name>
</gene>
<evidence type="ECO:0008006" key="9">
    <source>
        <dbReference type="Google" id="ProtNLM"/>
    </source>
</evidence>
<keyword evidence="2" id="KW-0464">Manganese</keyword>
<keyword evidence="8" id="KW-1185">Reference proteome</keyword>
<dbReference type="Proteomes" id="UP000683925">
    <property type="component" value="Unassembled WGS sequence"/>
</dbReference>
<reference evidence="7" key="1">
    <citation type="submission" date="2021-01" db="EMBL/GenBank/DDBJ databases">
        <authorList>
            <consortium name="Genoscope - CEA"/>
            <person name="William W."/>
        </authorList>
    </citation>
    <scope>NUCLEOTIDE SEQUENCE</scope>
</reference>
<comment type="similarity">
    <text evidence="3">Belongs to the helicase family. Dicer subfamily.</text>
</comment>
<name>A0A8S1XI12_PAROT</name>
<proteinExistence type="inferred from homology"/>
<dbReference type="Pfam" id="PF03368">
    <property type="entry name" value="Dicer_dimer"/>
    <property type="match status" value="1"/>
</dbReference>
<evidence type="ECO:0000256" key="2">
    <source>
        <dbReference type="ARBA" id="ARBA00023211"/>
    </source>
</evidence>
<dbReference type="GO" id="GO:0006396">
    <property type="term" value="P:RNA processing"/>
    <property type="evidence" value="ECO:0007669"/>
    <property type="project" value="InterPro"/>
</dbReference>
<evidence type="ECO:0000259" key="6">
    <source>
        <dbReference type="PROSITE" id="PS51327"/>
    </source>
</evidence>
<dbReference type="InterPro" id="IPR001650">
    <property type="entry name" value="Helicase_C-like"/>
</dbReference>
<dbReference type="InterPro" id="IPR014001">
    <property type="entry name" value="Helicase_ATP-bd"/>
</dbReference>
<dbReference type="Pfam" id="PF00636">
    <property type="entry name" value="Ribonuclease_3"/>
    <property type="match status" value="1"/>
</dbReference>
<sequence length="1596" mass="187196">MYELPADDKKLENINLQQSSFEYKLIEDDDEEDKSIISQFLQNVIKQPEQNLFDLDISESQEQQNGPKDSLSSLVDQMLSSISNNQEILNNRVNLIEEDDTIVDTIEEFEFRDYQIELYEKGIGKNSIIYLETGLGKTLVIIMLMWDRLFKYPDKKIVFLANTVQLVEQQAQQIRLKLPRVAELLSDDENMVAKAKQIGSKLNVLHGSKCTDIWNQIMWQIMLEESNILVMTTQIFLNILRKGLVKISNFSFIAMDECHNAIQDHPYNYILKEFYLRTKFQSDNQFLPQIVGTTASPVMNSRSVSNNQLLQELLQLSANMDSQYLYVDAQSLKKHIKEAKIVPVYYKMLFNDSDIQKVIDLKASYTNCEKNENKALDIMRRNGYLIEFFLIKQTLENFKRKYSYDLQTKILIAQIEKQILLNGFQMYLELGQYLFVLLLEYVIIKLNDFLTIKRPPNQAACLDILKQIQNLLKDAKLKYSNVYQSSTPKVQVLFELIKKAYSQGDDNNRILIFVKQRLTAFFLNRLIEEYLATERINIVSNFIIGHCSSIVRKQNNSIMINVIDSNKEDQEELIKKLYAELQNDQSKFSIEQLKDQVNRLNIFAYKISSSVQNDILNQFRQGKIKILISTAVAEEGIDIPMCNFVIGFNPISSSKAYVQMKGRARKENSQFMIFMVDKLQQAQVQSHQQVQNNIKQIIEELTAPQRQQMLNKAMLTLQNKTFENTYFDSFEIQSSGALINTNWSCQLIMQLCSKFNQKDADKTQAKYAIYQLHGNAQSNQQFIAFLLLPISMKSFIFYGKLAPTSKDAKSSAAFEASMQLYQKGYIDENLQICFDSDLGQHIGADQDDSQIMMTREQWQIACKYSQRLVQSQSTMGGKVNSQKRYYTNLFKTLFQTKDQNDQIEDFLLYECLYQNEKIFLAFPKQMLTQVSKCENTLQALGIQFKSMQKISKSQYESYYRQYVQTIIKEEKLLKWKDNVYAVINQKCQIMIKSQSDSNLLLILKGSADSKFTLNQIINQFTLRFKVDLFKDKIKEQLVQKISIIPLNIKPRINEVLNSTNKYIQYLTSLQYCCQNELEALQLNFIQYSVSDVVLNSDVKDRLDEILFKSLDLQSHKYNELLLGHQYYKFLVAVILYANYFENDIHITRAKYKTFTRSTYVRNCLLESYLFLYLHKNDLNDITTQFIGLEKYQDNFDLMMEQLILDDFSVTKRKSQANTIRNKIHISNQEFFQFLQTSLFLIQQNDQDLVNGLNWLRTFRIVTSMKIHVNSSKCLEEFLPGFVPPSEQTRKIRRVFSSLEYQIKYQFKHFELLFQAMTDISFKFVINNKLKNKYYDQFQKKEEFQGMIQEQQWIEFKSQFECMNDTDQNNYENSLLAMLGKALWNYLIIKILNENNMDCFAIKIVGKILTKTPFLAFLAIQLGLQQYLNSSYQNSLFILASEVEKCKDQSLAFKIGKIQKSIHSQILENAFLALVGAIYLDSNCSLNIVMQWATLTLEKVHVYQLYSPDFIKRQPKYQFYQWYQSNIGNPFNFNLIKIPHQDYRRVAQGENLFIPYDMLEAQIVNIKKDKYYEISQLHIYAKSKEKAWEKLYEMIDY</sequence>
<evidence type="ECO:0000313" key="8">
    <source>
        <dbReference type="Proteomes" id="UP000683925"/>
    </source>
</evidence>
<dbReference type="EMBL" id="CAJJDP010000122">
    <property type="protein sequence ID" value="CAD8200529.1"/>
    <property type="molecule type" value="Genomic_DNA"/>
</dbReference>
<feature type="domain" description="Helicase ATP-binding" evidence="4">
    <location>
        <begin position="118"/>
        <end position="315"/>
    </location>
</feature>
<protein>
    <recommendedName>
        <fullName evidence="9">Dicer-like protein</fullName>
    </recommendedName>
</protein>
<dbReference type="InterPro" id="IPR051363">
    <property type="entry name" value="RLR_Helicase"/>
</dbReference>
<dbReference type="PANTHER" id="PTHR14074">
    <property type="entry name" value="HELICASE WITH DEATH DOMAIN-RELATED"/>
    <property type="match status" value="1"/>
</dbReference>
<dbReference type="OMA" id="IAMDECH"/>
<dbReference type="GO" id="GO:0004525">
    <property type="term" value="F:ribonuclease III activity"/>
    <property type="evidence" value="ECO:0007669"/>
    <property type="project" value="InterPro"/>
</dbReference>
<comment type="cofactor">
    <cofactor evidence="1">
        <name>Mn(2+)</name>
        <dbReference type="ChEBI" id="CHEBI:29035"/>
    </cofactor>
</comment>
<dbReference type="PROSITE" id="PS51327">
    <property type="entry name" value="DICER_DSRBF"/>
    <property type="match status" value="1"/>
</dbReference>
<dbReference type="PANTHER" id="PTHR14074:SF16">
    <property type="entry name" value="ANTIVIRAL INNATE IMMUNE RESPONSE RECEPTOR RIG-I"/>
    <property type="match status" value="1"/>
</dbReference>
<comment type="caution">
    <text evidence="7">The sequence shown here is derived from an EMBL/GenBank/DDBJ whole genome shotgun (WGS) entry which is preliminary data.</text>
</comment>
<organism evidence="7 8">
    <name type="scientific">Paramecium octaurelia</name>
    <dbReference type="NCBI Taxonomy" id="43137"/>
    <lineage>
        <taxon>Eukaryota</taxon>
        <taxon>Sar</taxon>
        <taxon>Alveolata</taxon>
        <taxon>Ciliophora</taxon>
        <taxon>Intramacronucleata</taxon>
        <taxon>Oligohymenophorea</taxon>
        <taxon>Peniculida</taxon>
        <taxon>Parameciidae</taxon>
        <taxon>Paramecium</taxon>
    </lineage>
</organism>
<dbReference type="GO" id="GO:0005524">
    <property type="term" value="F:ATP binding"/>
    <property type="evidence" value="ECO:0007669"/>
    <property type="project" value="InterPro"/>
</dbReference>
<keyword evidence="3" id="KW-0694">RNA-binding</keyword>
<dbReference type="GO" id="GO:0003677">
    <property type="term" value="F:DNA binding"/>
    <property type="evidence" value="ECO:0007669"/>
    <property type="project" value="InterPro"/>
</dbReference>
<feature type="domain" description="Helicase C-terminal" evidence="5">
    <location>
        <begin position="561"/>
        <end position="705"/>
    </location>
</feature>
<dbReference type="InterPro" id="IPR000999">
    <property type="entry name" value="RNase_III_dom"/>
</dbReference>
<evidence type="ECO:0000259" key="5">
    <source>
        <dbReference type="PROSITE" id="PS51194"/>
    </source>
</evidence>
<dbReference type="OrthoDB" id="6513042at2759"/>
<dbReference type="InterPro" id="IPR006935">
    <property type="entry name" value="Helicase/UvrB_N"/>
</dbReference>
<dbReference type="GO" id="GO:0005737">
    <property type="term" value="C:cytoplasm"/>
    <property type="evidence" value="ECO:0007669"/>
    <property type="project" value="TreeGrafter"/>
</dbReference>
<evidence type="ECO:0000259" key="4">
    <source>
        <dbReference type="PROSITE" id="PS51192"/>
    </source>
</evidence>
<evidence type="ECO:0000313" key="7">
    <source>
        <dbReference type="EMBL" id="CAD8200529.1"/>
    </source>
</evidence>
<dbReference type="InterPro" id="IPR005034">
    <property type="entry name" value="Dicer_dimerisation"/>
</dbReference>
<dbReference type="PROSITE" id="PS51194">
    <property type="entry name" value="HELICASE_CTER"/>
    <property type="match status" value="1"/>
</dbReference>
<feature type="domain" description="Dicer dsRNA-binding fold" evidence="6">
    <location>
        <begin position="744"/>
        <end position="840"/>
    </location>
</feature>
<dbReference type="SMART" id="SM00490">
    <property type="entry name" value="HELICc"/>
    <property type="match status" value="1"/>
</dbReference>
<dbReference type="SMART" id="SM00487">
    <property type="entry name" value="DEXDc"/>
    <property type="match status" value="1"/>
</dbReference>
<dbReference type="Pfam" id="PF04851">
    <property type="entry name" value="ResIII"/>
    <property type="match status" value="1"/>
</dbReference>
<accession>A0A8S1XI12</accession>
<evidence type="ECO:0000256" key="1">
    <source>
        <dbReference type="ARBA" id="ARBA00001936"/>
    </source>
</evidence>
<dbReference type="PROSITE" id="PS51192">
    <property type="entry name" value="HELICASE_ATP_BIND_1"/>
    <property type="match status" value="1"/>
</dbReference>